<evidence type="ECO:0000313" key="1">
    <source>
        <dbReference type="EMBL" id="MDG3586913.1"/>
    </source>
</evidence>
<dbReference type="PANTHER" id="PTHR39473">
    <property type="match status" value="1"/>
</dbReference>
<evidence type="ECO:0008006" key="3">
    <source>
        <dbReference type="Google" id="ProtNLM"/>
    </source>
</evidence>
<organism evidence="1 2">
    <name type="scientific">Galbibacter pacificus</name>
    <dbReference type="NCBI Taxonomy" id="2996052"/>
    <lineage>
        <taxon>Bacteria</taxon>
        <taxon>Pseudomonadati</taxon>
        <taxon>Bacteroidota</taxon>
        <taxon>Flavobacteriia</taxon>
        <taxon>Flavobacteriales</taxon>
        <taxon>Flavobacteriaceae</taxon>
        <taxon>Galbibacter</taxon>
    </lineage>
</organism>
<comment type="caution">
    <text evidence="1">The sequence shown here is derived from an EMBL/GenBank/DDBJ whole genome shotgun (WGS) entry which is preliminary data.</text>
</comment>
<dbReference type="Proteomes" id="UP001153642">
    <property type="component" value="Unassembled WGS sequence"/>
</dbReference>
<accession>A0ABT6FUG5</accession>
<protein>
    <recommendedName>
        <fullName evidence="3">DinB family protein</fullName>
    </recommendedName>
</protein>
<dbReference type="EMBL" id="JAPMUA010000005">
    <property type="protein sequence ID" value="MDG3586913.1"/>
    <property type="molecule type" value="Genomic_DNA"/>
</dbReference>
<sequence length="169" mass="19343">MIQQTTNQTLQQLKEIILLFNAQQYAKPLQVLNGSSIGMHVRHILEFYQCLMLSIEIGEVNYDTRNRDLKLETQPKHATVLIEEIMAFIKSVKKDVNLLLKGSYCNEDASRQIEVSTNLNRELVYNIEHMVHHLAIIKIGLKELDPTIVLNQQFGVAASTIRNKNICAQ</sequence>
<dbReference type="RefSeq" id="WP_277900819.1">
    <property type="nucleotide sequence ID" value="NZ_JAPMUA010000005.1"/>
</dbReference>
<keyword evidence="2" id="KW-1185">Reference proteome</keyword>
<gene>
    <name evidence="1" type="ORF">OSR52_13645</name>
</gene>
<name>A0ABT6FUG5_9FLAO</name>
<reference evidence="1" key="1">
    <citation type="submission" date="2022-11" db="EMBL/GenBank/DDBJ databases">
        <title>High-quality draft genome sequence of Galbibacter sp. strain CMA-7.</title>
        <authorList>
            <person name="Wei L."/>
            <person name="Dong C."/>
            <person name="Shao Z."/>
        </authorList>
    </citation>
    <scope>NUCLEOTIDE SEQUENCE</scope>
    <source>
        <strain evidence="1">CMA-7</strain>
    </source>
</reference>
<proteinExistence type="predicted"/>
<evidence type="ECO:0000313" key="2">
    <source>
        <dbReference type="Proteomes" id="UP001153642"/>
    </source>
</evidence>
<dbReference type="PANTHER" id="PTHR39473:SF1">
    <property type="entry name" value="DINB-LIKE DOMAIN-CONTAINING PROTEIN"/>
    <property type="match status" value="1"/>
</dbReference>